<proteinExistence type="predicted"/>
<evidence type="ECO:0000313" key="2">
    <source>
        <dbReference type="EMBL" id="WOK93954.1"/>
    </source>
</evidence>
<dbReference type="Gene3D" id="3.90.228.10">
    <property type="match status" value="1"/>
</dbReference>
<feature type="region of interest" description="Disordered" evidence="1">
    <location>
        <begin position="89"/>
        <end position="118"/>
    </location>
</feature>
<gene>
    <name evidence="2" type="ORF">Cni_G02655</name>
</gene>
<dbReference type="SUPFAM" id="SSF56399">
    <property type="entry name" value="ADP-ribosylation"/>
    <property type="match status" value="1"/>
</dbReference>
<evidence type="ECO:0000256" key="1">
    <source>
        <dbReference type="SAM" id="MobiDB-lite"/>
    </source>
</evidence>
<dbReference type="AlphaFoldDB" id="A0AAQ3Q2J6"/>
<dbReference type="Proteomes" id="UP001327560">
    <property type="component" value="Chromosome 1"/>
</dbReference>
<dbReference type="InterPro" id="IPR044964">
    <property type="entry name" value="RCD1/SRO1-5"/>
</dbReference>
<sequence>MAMNASSGRQRHVLQGTKMTNQVAAVVAHGFGQPNNERLGSDACGVGVHLSTPQSPYSTALLAKADALPGEERHMMLCRIIMGRAERVEAGSVQHHPSSEEFDSGMMPSLDKPAAALR</sequence>
<accession>A0AAQ3Q2J6</accession>
<dbReference type="EMBL" id="CP136890">
    <property type="protein sequence ID" value="WOK93954.1"/>
    <property type="molecule type" value="Genomic_DNA"/>
</dbReference>
<dbReference type="PANTHER" id="PTHR32263">
    <property type="entry name" value="INACTIVE POLY [ADP-RIBOSE] POLYMERASE SRO4-RELATED"/>
    <property type="match status" value="1"/>
</dbReference>
<keyword evidence="3" id="KW-1185">Reference proteome</keyword>
<protein>
    <submittedName>
        <fullName evidence="2">Inactive poly</fullName>
    </submittedName>
</protein>
<name>A0AAQ3Q2J6_9LILI</name>
<dbReference type="PANTHER" id="PTHR32263:SF19">
    <property type="entry name" value="OS03G0230300 PROTEIN"/>
    <property type="match status" value="1"/>
</dbReference>
<organism evidence="2 3">
    <name type="scientific">Canna indica</name>
    <name type="common">Indian-shot</name>
    <dbReference type="NCBI Taxonomy" id="4628"/>
    <lineage>
        <taxon>Eukaryota</taxon>
        <taxon>Viridiplantae</taxon>
        <taxon>Streptophyta</taxon>
        <taxon>Embryophyta</taxon>
        <taxon>Tracheophyta</taxon>
        <taxon>Spermatophyta</taxon>
        <taxon>Magnoliopsida</taxon>
        <taxon>Liliopsida</taxon>
        <taxon>Zingiberales</taxon>
        <taxon>Cannaceae</taxon>
        <taxon>Canna</taxon>
    </lineage>
</organism>
<evidence type="ECO:0000313" key="3">
    <source>
        <dbReference type="Proteomes" id="UP001327560"/>
    </source>
</evidence>
<reference evidence="2 3" key="1">
    <citation type="submission" date="2023-10" db="EMBL/GenBank/DDBJ databases">
        <title>Chromosome-scale genome assembly provides insights into flower coloration mechanisms of Canna indica.</title>
        <authorList>
            <person name="Li C."/>
        </authorList>
    </citation>
    <scope>NUCLEOTIDE SEQUENCE [LARGE SCALE GENOMIC DNA]</scope>
    <source>
        <tissue evidence="2">Flower</tissue>
    </source>
</reference>